<evidence type="ECO:0000313" key="2">
    <source>
        <dbReference type="Proteomes" id="UP000220959"/>
    </source>
</evidence>
<accession>A0ACC9CYB0</accession>
<evidence type="ECO:0000313" key="1">
    <source>
        <dbReference type="EMBL" id="PDX60731.1"/>
    </source>
</evidence>
<comment type="caution">
    <text evidence="1">The sequence shown here is derived from an EMBL/GenBank/DDBJ whole genome shotgun (WGS) entry which is preliminary data.</text>
</comment>
<gene>
    <name evidence="1" type="ORF">CGS49_12215</name>
</gene>
<sequence length="278" mass="29486">MLAAARKRLGEVSMSKYDDLARIIIQDVGGRANIASLTHCATRLRFRLLDESKAQTSALSGTAGVVTVIRSGRQYMVVIGRHVTEVYDAVCRAAHLDGKGRPAGAAHPAAAFLARLFHRGRKMEPTAADGILIYAPVSGRVRPLPRIEDPVFSSEALGKGCAIEPSGDAIVAPFDGVVEQIAQTKHAVGLRSETGVELLIHVGMDTVELKGLGFAPQVQVGDRVKQGQLLLKFNRTAIAAAGYRVTTPVVVTNTAAFKSVQVIASGTVTEGQKLLLLC</sequence>
<dbReference type="EMBL" id="NMTR01000021">
    <property type="protein sequence ID" value="PDX60731.1"/>
    <property type="molecule type" value="Genomic_DNA"/>
</dbReference>
<dbReference type="Proteomes" id="UP000220959">
    <property type="component" value="Unassembled WGS sequence"/>
</dbReference>
<protein>
    <submittedName>
        <fullName evidence="1">Uncharacterized protein</fullName>
    </submittedName>
</protein>
<reference evidence="1 2" key="1">
    <citation type="journal article" date="2017" name="Front. Microbiol.">
        <title>New Insights into the Diversity of the Genus Faecalibacterium.</title>
        <authorList>
            <person name="Benevides L."/>
            <person name="Burman S."/>
            <person name="Martin R."/>
            <person name="Robert V."/>
            <person name="Thomas M."/>
            <person name="Miquel S."/>
            <person name="Chain F."/>
            <person name="Sokol H."/>
            <person name="Bermudez-Humaran L.G."/>
            <person name="Morrison M."/>
            <person name="Langella P."/>
            <person name="Azevedo V.A."/>
            <person name="Chatel J.M."/>
            <person name="Soares S."/>
        </authorList>
    </citation>
    <scope>NUCLEOTIDE SEQUENCE [LARGE SCALE GENOMIC DNA]</scope>
    <source>
        <strain evidence="2">CNCM I-4541</strain>
    </source>
</reference>
<name>A0ACC9CYB0_9FIRM</name>
<proteinExistence type="predicted"/>
<organism evidence="1 2">
    <name type="scientific">Faecalibacterium langellae</name>
    <dbReference type="NCBI Taxonomy" id="3435293"/>
    <lineage>
        <taxon>Bacteria</taxon>
        <taxon>Bacillati</taxon>
        <taxon>Bacillota</taxon>
        <taxon>Clostridia</taxon>
        <taxon>Eubacteriales</taxon>
        <taxon>Oscillospiraceae</taxon>
        <taxon>Faecalibacterium</taxon>
    </lineage>
</organism>
<keyword evidence="2" id="KW-1185">Reference proteome</keyword>